<dbReference type="OrthoDB" id="9804442at2"/>
<protein>
    <submittedName>
        <fullName evidence="5">NUDIX domain-containing protein</fullName>
    </submittedName>
</protein>
<dbReference type="PANTHER" id="PTHR43736">
    <property type="entry name" value="ADP-RIBOSE PYROPHOSPHATASE"/>
    <property type="match status" value="1"/>
</dbReference>
<dbReference type="EMBL" id="SZQA01000027">
    <property type="protein sequence ID" value="TKK85487.1"/>
    <property type="molecule type" value="Genomic_DNA"/>
</dbReference>
<proteinExistence type="inferred from homology"/>
<evidence type="ECO:0000259" key="4">
    <source>
        <dbReference type="PROSITE" id="PS51462"/>
    </source>
</evidence>
<dbReference type="InterPro" id="IPR000086">
    <property type="entry name" value="NUDIX_hydrolase_dom"/>
</dbReference>
<evidence type="ECO:0000313" key="6">
    <source>
        <dbReference type="Proteomes" id="UP000308705"/>
    </source>
</evidence>
<dbReference type="Gene3D" id="3.90.79.10">
    <property type="entry name" value="Nucleoside Triphosphate Pyrophosphohydrolase"/>
    <property type="match status" value="1"/>
</dbReference>
<dbReference type="InterPro" id="IPR015797">
    <property type="entry name" value="NUDIX_hydrolase-like_dom_sf"/>
</dbReference>
<evidence type="ECO:0000256" key="1">
    <source>
        <dbReference type="ARBA" id="ARBA00005582"/>
    </source>
</evidence>
<keyword evidence="2 3" id="KW-0378">Hydrolase</keyword>
<name>A0A4U3MCM1_9ACTN</name>
<dbReference type="InterPro" id="IPR020476">
    <property type="entry name" value="Nudix_hydrolase"/>
</dbReference>
<evidence type="ECO:0000256" key="3">
    <source>
        <dbReference type="RuleBase" id="RU003476"/>
    </source>
</evidence>
<organism evidence="5 6">
    <name type="scientific">Herbidospora galbida</name>
    <dbReference type="NCBI Taxonomy" id="2575442"/>
    <lineage>
        <taxon>Bacteria</taxon>
        <taxon>Bacillati</taxon>
        <taxon>Actinomycetota</taxon>
        <taxon>Actinomycetes</taxon>
        <taxon>Streptosporangiales</taxon>
        <taxon>Streptosporangiaceae</taxon>
        <taxon>Herbidospora</taxon>
    </lineage>
</organism>
<dbReference type="AlphaFoldDB" id="A0A4U3MCM1"/>
<gene>
    <name evidence="5" type="ORF">FDA94_25440</name>
</gene>
<evidence type="ECO:0000256" key="2">
    <source>
        <dbReference type="ARBA" id="ARBA00022801"/>
    </source>
</evidence>
<dbReference type="Pfam" id="PF00293">
    <property type="entry name" value="NUDIX"/>
    <property type="match status" value="1"/>
</dbReference>
<keyword evidence="6" id="KW-1185">Reference proteome</keyword>
<reference evidence="5 6" key="1">
    <citation type="submission" date="2019-04" db="EMBL/GenBank/DDBJ databases">
        <title>Herbidospora sp. NEAU-GS14.nov., a novel actinomycete isolated from soil.</title>
        <authorList>
            <person name="Han L."/>
        </authorList>
    </citation>
    <scope>NUCLEOTIDE SEQUENCE [LARGE SCALE GENOMIC DNA]</scope>
    <source>
        <strain evidence="5 6">NEAU-GS14</strain>
    </source>
</reference>
<dbReference type="RefSeq" id="WP_137249596.1">
    <property type="nucleotide sequence ID" value="NZ_SZQA01000027.1"/>
</dbReference>
<sequence>MRCVGAIIRDTEGRLLLIQRGHPPSEGLWSLPGGRVEEGETDDDALRREIREETGLEIQVGALAGTIVIGFYEIFDYHAHVTGGDLRPGDDAAAATWATTDDLVRLPLTKGLLDFLNDLPR</sequence>
<feature type="domain" description="Nudix hydrolase" evidence="4">
    <location>
        <begin position="1"/>
        <end position="121"/>
    </location>
</feature>
<comment type="caution">
    <text evidence="5">The sequence shown here is derived from an EMBL/GenBank/DDBJ whole genome shotgun (WGS) entry which is preliminary data.</text>
</comment>
<dbReference type="PANTHER" id="PTHR43736:SF1">
    <property type="entry name" value="DIHYDRONEOPTERIN TRIPHOSPHATE DIPHOSPHATASE"/>
    <property type="match status" value="1"/>
</dbReference>
<dbReference type="InterPro" id="IPR020084">
    <property type="entry name" value="NUDIX_hydrolase_CS"/>
</dbReference>
<dbReference type="PROSITE" id="PS00893">
    <property type="entry name" value="NUDIX_BOX"/>
    <property type="match status" value="1"/>
</dbReference>
<dbReference type="Proteomes" id="UP000308705">
    <property type="component" value="Unassembled WGS sequence"/>
</dbReference>
<dbReference type="SUPFAM" id="SSF55811">
    <property type="entry name" value="Nudix"/>
    <property type="match status" value="1"/>
</dbReference>
<dbReference type="PRINTS" id="PR00502">
    <property type="entry name" value="NUDIXFAMILY"/>
</dbReference>
<dbReference type="GO" id="GO:0016787">
    <property type="term" value="F:hydrolase activity"/>
    <property type="evidence" value="ECO:0007669"/>
    <property type="project" value="UniProtKB-KW"/>
</dbReference>
<dbReference type="PROSITE" id="PS51462">
    <property type="entry name" value="NUDIX"/>
    <property type="match status" value="1"/>
</dbReference>
<accession>A0A4U3MCM1</accession>
<comment type="similarity">
    <text evidence="1 3">Belongs to the Nudix hydrolase family.</text>
</comment>
<evidence type="ECO:0000313" key="5">
    <source>
        <dbReference type="EMBL" id="TKK85487.1"/>
    </source>
</evidence>